<comment type="caution">
    <text evidence="3">The sequence shown here is derived from an EMBL/GenBank/DDBJ whole genome shotgun (WGS) entry which is preliminary data.</text>
</comment>
<evidence type="ECO:0000256" key="2">
    <source>
        <dbReference type="ARBA" id="ARBA00023239"/>
    </source>
</evidence>
<dbReference type="PANTHER" id="PTHR12192">
    <property type="entry name" value="CATION TRANSPORT PROTEIN CHAC-RELATED"/>
    <property type="match status" value="1"/>
</dbReference>
<dbReference type="Gene3D" id="3.10.490.10">
    <property type="entry name" value="Gamma-glutamyl cyclotransferase-like"/>
    <property type="match status" value="1"/>
</dbReference>
<dbReference type="EMBL" id="SGXC01000003">
    <property type="protein sequence ID" value="RZS77990.1"/>
    <property type="molecule type" value="Genomic_DNA"/>
</dbReference>
<dbReference type="GO" id="GO:0006751">
    <property type="term" value="P:glutathione catabolic process"/>
    <property type="evidence" value="ECO:0007669"/>
    <property type="project" value="InterPro"/>
</dbReference>
<evidence type="ECO:0000256" key="1">
    <source>
        <dbReference type="ARBA" id="ARBA00012344"/>
    </source>
</evidence>
<dbReference type="AlphaFoldDB" id="A0A4Q7N7J8"/>
<dbReference type="InterPro" id="IPR013024">
    <property type="entry name" value="GGCT-like"/>
</dbReference>
<accession>A0A4Q7N7J8</accession>
<dbReference type="RefSeq" id="WP_242621571.1">
    <property type="nucleotide sequence ID" value="NZ_SGXC01000003.1"/>
</dbReference>
<organism evidence="3 4">
    <name type="scientific">Pigmentiphaga kullae</name>
    <dbReference type="NCBI Taxonomy" id="151784"/>
    <lineage>
        <taxon>Bacteria</taxon>
        <taxon>Pseudomonadati</taxon>
        <taxon>Pseudomonadota</taxon>
        <taxon>Betaproteobacteria</taxon>
        <taxon>Burkholderiales</taxon>
        <taxon>Alcaligenaceae</taxon>
        <taxon>Pigmentiphaga</taxon>
    </lineage>
</organism>
<evidence type="ECO:0000313" key="3">
    <source>
        <dbReference type="EMBL" id="RZS77990.1"/>
    </source>
</evidence>
<dbReference type="CDD" id="cd06661">
    <property type="entry name" value="GGCT_like"/>
    <property type="match status" value="1"/>
</dbReference>
<dbReference type="SUPFAM" id="SSF110857">
    <property type="entry name" value="Gamma-glutamyl cyclotransferase-like"/>
    <property type="match status" value="1"/>
</dbReference>
<gene>
    <name evidence="3" type="ORF">EV675_4629</name>
</gene>
<proteinExistence type="predicted"/>
<protein>
    <recommendedName>
        <fullName evidence="1">glutathione-specific gamma-glutamylcyclotransferase</fullName>
        <ecNumber evidence="1">4.3.2.7</ecNumber>
    </recommendedName>
</protein>
<dbReference type="Proteomes" id="UP000292445">
    <property type="component" value="Unassembled WGS sequence"/>
</dbReference>
<dbReference type="PANTHER" id="PTHR12192:SF2">
    <property type="entry name" value="GLUTATHIONE-SPECIFIC GAMMA-GLUTAMYLCYCLOTRANSFERASE 2"/>
    <property type="match status" value="1"/>
</dbReference>
<dbReference type="GO" id="GO:0005737">
    <property type="term" value="C:cytoplasm"/>
    <property type="evidence" value="ECO:0007669"/>
    <property type="project" value="TreeGrafter"/>
</dbReference>
<keyword evidence="2" id="KW-0456">Lyase</keyword>
<name>A0A4Q7N7J8_9BURK</name>
<evidence type="ECO:0000313" key="4">
    <source>
        <dbReference type="Proteomes" id="UP000292445"/>
    </source>
</evidence>
<reference evidence="3 4" key="1">
    <citation type="submission" date="2019-02" db="EMBL/GenBank/DDBJ databases">
        <title>Genomic Encyclopedia of Type Strains, Phase IV (KMG-IV): sequencing the most valuable type-strain genomes for metagenomic binning, comparative biology and taxonomic classification.</title>
        <authorList>
            <person name="Goeker M."/>
        </authorList>
    </citation>
    <scope>NUCLEOTIDE SEQUENCE [LARGE SCALE GENOMIC DNA]</scope>
    <source>
        <strain evidence="3 4">K24</strain>
    </source>
</reference>
<dbReference type="Pfam" id="PF04752">
    <property type="entry name" value="ChaC"/>
    <property type="match status" value="1"/>
</dbReference>
<dbReference type="GO" id="GO:0061928">
    <property type="term" value="F:glutathione specific gamma-glutamylcyclotransferase activity"/>
    <property type="evidence" value="ECO:0007669"/>
    <property type="project" value="UniProtKB-EC"/>
</dbReference>
<keyword evidence="4" id="KW-1185">Reference proteome</keyword>
<dbReference type="InterPro" id="IPR036568">
    <property type="entry name" value="GGCT-like_sf"/>
</dbReference>
<sequence length="214" mass="23672">MSPDTFPPEYHPLLLTEAQRQASIDAALSAWRPRDDVWLYAYGSLIWNAGFPLQERRQAVVRGYHRSLCLWSRINRGTLSAPGLVFGLNRGGSCRGFALRIAAADVRPVFAALWEREMMMGSYLPRWLRCETAQGPVDALAFVIDRRGTGYAGGLQETELLAAIRQGHGRYGACVDYVLDTARALRTHGIRDRALERLAHRLAAPPGEGGGNPV</sequence>
<dbReference type="EC" id="4.3.2.7" evidence="1"/>
<dbReference type="InterPro" id="IPR006840">
    <property type="entry name" value="ChaC"/>
</dbReference>